<evidence type="ECO:0000256" key="2">
    <source>
        <dbReference type="ARBA" id="ARBA00022670"/>
    </source>
</evidence>
<feature type="domain" description="NlpC/P60" evidence="5">
    <location>
        <begin position="295"/>
        <end position="374"/>
    </location>
</feature>
<dbReference type="EMBL" id="JAKGUF010000009">
    <property type="protein sequence ID" value="MCF4145119.1"/>
    <property type="molecule type" value="Genomic_DNA"/>
</dbReference>
<dbReference type="Gene3D" id="3.90.1720.10">
    <property type="entry name" value="endopeptidase domain like (from Nostoc punctiforme)"/>
    <property type="match status" value="1"/>
</dbReference>
<proteinExistence type="inferred from homology"/>
<dbReference type="RefSeq" id="WP_236099323.1">
    <property type="nucleotide sequence ID" value="NZ_JAKGUF010000009.1"/>
</dbReference>
<evidence type="ECO:0000259" key="7">
    <source>
        <dbReference type="Pfam" id="PF12913"/>
    </source>
</evidence>
<dbReference type="Pfam" id="PF12912">
    <property type="entry name" value="N_NLPC_P60"/>
    <property type="match status" value="1"/>
</dbReference>
<comment type="similarity">
    <text evidence="1">Belongs to the peptidase C40 family.</text>
</comment>
<evidence type="ECO:0000256" key="4">
    <source>
        <dbReference type="ARBA" id="ARBA00022807"/>
    </source>
</evidence>
<dbReference type="InterPro" id="IPR039439">
    <property type="entry name" value="SH3b1_dom"/>
</dbReference>
<evidence type="ECO:0000259" key="8">
    <source>
        <dbReference type="Pfam" id="PF12914"/>
    </source>
</evidence>
<dbReference type="Pfam" id="PF12913">
    <property type="entry name" value="SH3_6"/>
    <property type="match status" value="1"/>
</dbReference>
<evidence type="ECO:0000313" key="9">
    <source>
        <dbReference type="EMBL" id="MCF4145119.1"/>
    </source>
</evidence>
<organism evidence="9 10">
    <name type="scientific">Dethiosulfovibrio acidaminovorans</name>
    <dbReference type="NCBI Taxonomy" id="133535"/>
    <lineage>
        <taxon>Bacteria</taxon>
        <taxon>Thermotogati</taxon>
        <taxon>Synergistota</taxon>
        <taxon>Synergistia</taxon>
        <taxon>Synergistales</taxon>
        <taxon>Dethiosulfovibrionaceae</taxon>
        <taxon>Dethiosulfovibrio</taxon>
    </lineage>
</organism>
<dbReference type="PIRSF" id="PIRSF019015">
    <property type="entry name" value="P60_peptidase_YkfC"/>
    <property type="match status" value="1"/>
</dbReference>
<evidence type="ECO:0000259" key="6">
    <source>
        <dbReference type="Pfam" id="PF12912"/>
    </source>
</evidence>
<keyword evidence="4" id="KW-0788">Thiol protease</keyword>
<reference evidence="9 10" key="1">
    <citation type="submission" date="2022-01" db="EMBL/GenBank/DDBJ databases">
        <title>Dethiosulfovibrio faecalis sp. nov., a novel proteolytic, non-sulfur-reducing bacterium isolated from a marine aquaculture solid waste bioreactor.</title>
        <authorList>
            <person name="Grabowski S."/>
            <person name="Apolinario E."/>
            <person name="Schneider N."/>
            <person name="Marshall C.W."/>
            <person name="Sowers K.R."/>
        </authorList>
    </citation>
    <scope>NUCLEOTIDE SEQUENCE [LARGE SCALE GENOMIC DNA]</scope>
    <source>
        <strain evidence="9 10">DSM 12590</strain>
    </source>
</reference>
<feature type="domain" description="NLPC/P60 N-terminal" evidence="6">
    <location>
        <begin position="24"/>
        <end position="115"/>
    </location>
</feature>
<accession>A0ABS9EWV6</accession>
<keyword evidence="2" id="KW-0645">Protease</keyword>
<dbReference type="SUPFAM" id="SSF54001">
    <property type="entry name" value="Cysteine proteinases"/>
    <property type="match status" value="1"/>
</dbReference>
<dbReference type="InterPro" id="IPR000064">
    <property type="entry name" value="NLP_P60_dom"/>
</dbReference>
<keyword evidence="3" id="KW-0378">Hydrolase</keyword>
<evidence type="ECO:0000259" key="5">
    <source>
        <dbReference type="Pfam" id="PF00877"/>
    </source>
</evidence>
<protein>
    <submittedName>
        <fullName evidence="9">SH3 domain-containing protein</fullName>
    </submittedName>
</protein>
<gene>
    <name evidence="9" type="ORF">L2W31_07235</name>
</gene>
<name>A0ABS9EWV6_9BACT</name>
<dbReference type="InterPro" id="IPR038765">
    <property type="entry name" value="Papain-like_cys_pep_sf"/>
</dbReference>
<dbReference type="Pfam" id="PF12914">
    <property type="entry name" value="SH3_7"/>
    <property type="match status" value="1"/>
</dbReference>
<dbReference type="Pfam" id="PF00877">
    <property type="entry name" value="NLPC_P60"/>
    <property type="match status" value="1"/>
</dbReference>
<dbReference type="Proteomes" id="UP001200932">
    <property type="component" value="Unassembled WGS sequence"/>
</dbReference>
<feature type="domain" description="SH3b1" evidence="7">
    <location>
        <begin position="140"/>
        <end position="191"/>
    </location>
</feature>
<keyword evidence="10" id="KW-1185">Reference proteome</keyword>
<comment type="caution">
    <text evidence="9">The sequence shown here is derived from an EMBL/GenBank/DDBJ whole genome shotgun (WGS) entry which is preliminary data.</text>
</comment>
<dbReference type="InterPro" id="IPR026864">
    <property type="entry name" value="SH3b2-type_SH3"/>
</dbReference>
<dbReference type="InterPro" id="IPR025606">
    <property type="entry name" value="NLPC/P60_N_dom"/>
</dbReference>
<dbReference type="InterPro" id="IPR027017">
    <property type="entry name" value="P60_peptidase_YkfC"/>
</dbReference>
<feature type="domain" description="SH3b2-type SH3" evidence="8">
    <location>
        <begin position="204"/>
        <end position="243"/>
    </location>
</feature>
<evidence type="ECO:0000313" key="10">
    <source>
        <dbReference type="Proteomes" id="UP001200932"/>
    </source>
</evidence>
<evidence type="ECO:0000256" key="1">
    <source>
        <dbReference type="ARBA" id="ARBA00007074"/>
    </source>
</evidence>
<evidence type="ECO:0000256" key="3">
    <source>
        <dbReference type="ARBA" id="ARBA00022801"/>
    </source>
</evidence>
<sequence>MRVKNVRFAAVATVLLCLHLPAWGLGGIEGIPQSPMYHAVSQTDRPIIPKEIQQRQYEILKTRFHSPWDQNEPREAQEVILWALDRYCQDRIYGENLSPRTDEWKKRMAESCRVDSVGELGTRAVSLRETSLRLLPTKSPAFLSPDLPGEGYPFDYLQNSLVHAGEPLYLSHLSEDGLWGWCDTSYASGWVNMADLATVNDELATRWRSLELAAVVREDVVLAYRGRSLFEAKIGTLLPMKSRGATTIIVEVPRARPDGVASSIELRIPMTSVSPAPLSPNAWTAAALAEQLMNEPYGWGGFLKNRDCSATTRDLMLPLGIWLPRNSKAQAKEGKVISLEGMSREKKLKTISREGVPFFSLIGQPGHIMLYVGTYRGKPLILHDMWGIRTERKGSEGRYIVGKTVISTLDLGEDLPDHVPGKLILDRIDRLTIPWLPET</sequence>